<dbReference type="PANTHER" id="PTHR40940">
    <property type="entry name" value="PROTEIN BATD-RELATED"/>
    <property type="match status" value="1"/>
</dbReference>
<keyword evidence="1" id="KW-0812">Transmembrane</keyword>
<keyword evidence="3" id="KW-1185">Reference proteome</keyword>
<dbReference type="Proteomes" id="UP000664293">
    <property type="component" value="Unassembled WGS sequence"/>
</dbReference>
<gene>
    <name evidence="2" type="ORF">JF535_14530</name>
</gene>
<dbReference type="RefSeq" id="WP_207003319.1">
    <property type="nucleotide sequence ID" value="NZ_JAEKJR010000002.1"/>
</dbReference>
<sequence>MTVLPRHGRLAIDGMVWLLLTVILSFIFTRAVTVSAQTATANPPPEPSNKPMVQTKLSQSDIVPGQAVTLQITVLVPTWLTQPLALPSLDRPNLSVTLPEKSTVSTSQTINGATWSGVIREYQLVPLTPGTFQLPPTTLEVHYRNPDGNGDLIAQVPLNAEVLTASAPKGAETLKPYIAARQLTLEQRIEGDPQSLQPGDSFSRTVIATIEGSTVMFLPQMLGTTTPSGLAAYADTPSAEDGGTGNGNRGTRVEKVTYVAESPTRGTLPGITLRWYDLDDGSIQTSTLDAIDVRVKGAPITRPRSPEAWLITLALVGGLGWLAWRYLPPFITRIRKRLIKRQQADGTAQVRQLQSAIKQRNYSAALAAATSLHNDTDYIRSEIPSALLALGRAQYGNTPASASTAPLWQRLELATDAFAARRRSRKDRQALPPMNPS</sequence>
<name>A0ABS3E9R9_9GAMM</name>
<reference evidence="2 3" key="1">
    <citation type="submission" date="2020-12" db="EMBL/GenBank/DDBJ databases">
        <title>Oil enriched cultivation method for isolating marine PHA-producing bacteria.</title>
        <authorList>
            <person name="Zheng W."/>
            <person name="Yu S."/>
            <person name="Huang Y."/>
        </authorList>
    </citation>
    <scope>NUCLEOTIDE SEQUENCE [LARGE SCALE GENOMIC DNA]</scope>
    <source>
        <strain evidence="2 3">SN0-2</strain>
    </source>
</reference>
<evidence type="ECO:0000256" key="1">
    <source>
        <dbReference type="SAM" id="Phobius"/>
    </source>
</evidence>
<comment type="caution">
    <text evidence="2">The sequence shown here is derived from an EMBL/GenBank/DDBJ whole genome shotgun (WGS) entry which is preliminary data.</text>
</comment>
<accession>A0ABS3E9R9</accession>
<dbReference type="PANTHER" id="PTHR40940:SF1">
    <property type="entry name" value="PROTEIN BATD"/>
    <property type="match status" value="1"/>
</dbReference>
<dbReference type="InterPro" id="IPR025738">
    <property type="entry name" value="BatD"/>
</dbReference>
<feature type="transmembrane region" description="Helical" evidence="1">
    <location>
        <begin position="308"/>
        <end position="327"/>
    </location>
</feature>
<proteinExistence type="predicted"/>
<organism evidence="2 3">
    <name type="scientific">Microbulbifer salipaludis</name>
    <dbReference type="NCBI Taxonomy" id="187980"/>
    <lineage>
        <taxon>Bacteria</taxon>
        <taxon>Pseudomonadati</taxon>
        <taxon>Pseudomonadota</taxon>
        <taxon>Gammaproteobacteria</taxon>
        <taxon>Cellvibrionales</taxon>
        <taxon>Microbulbiferaceae</taxon>
        <taxon>Microbulbifer</taxon>
    </lineage>
</organism>
<protein>
    <submittedName>
        <fullName evidence="2">BatD family protein</fullName>
    </submittedName>
</protein>
<evidence type="ECO:0000313" key="2">
    <source>
        <dbReference type="EMBL" id="MBN8432066.1"/>
    </source>
</evidence>
<dbReference type="Pfam" id="PF13584">
    <property type="entry name" value="BatD"/>
    <property type="match status" value="1"/>
</dbReference>
<dbReference type="EMBL" id="JAEKJR010000002">
    <property type="protein sequence ID" value="MBN8432066.1"/>
    <property type="molecule type" value="Genomic_DNA"/>
</dbReference>
<evidence type="ECO:0000313" key="3">
    <source>
        <dbReference type="Proteomes" id="UP000664293"/>
    </source>
</evidence>
<keyword evidence="1" id="KW-0472">Membrane</keyword>
<keyword evidence="1" id="KW-1133">Transmembrane helix</keyword>